<evidence type="ECO:0000313" key="8">
    <source>
        <dbReference type="EMBL" id="HGG91377.1"/>
    </source>
</evidence>
<dbReference type="InterPro" id="IPR006665">
    <property type="entry name" value="OmpA-like"/>
</dbReference>
<organism evidence="8">
    <name type="scientific">Fundidesulfovibrio putealis</name>
    <dbReference type="NCBI Taxonomy" id="270496"/>
    <lineage>
        <taxon>Bacteria</taxon>
        <taxon>Pseudomonadati</taxon>
        <taxon>Thermodesulfobacteriota</taxon>
        <taxon>Desulfovibrionia</taxon>
        <taxon>Desulfovibrionales</taxon>
        <taxon>Desulfovibrionaceae</taxon>
        <taxon>Fundidesulfovibrio</taxon>
    </lineage>
</organism>
<dbReference type="PANTHER" id="PTHR30329:SF21">
    <property type="entry name" value="LIPOPROTEIN YIAD-RELATED"/>
    <property type="match status" value="1"/>
</dbReference>
<accession>A0A7C3WFJ4</accession>
<feature type="domain" description="OmpA-like" evidence="7">
    <location>
        <begin position="227"/>
        <end position="343"/>
    </location>
</feature>
<feature type="signal peptide" evidence="5">
    <location>
        <begin position="1"/>
        <end position="24"/>
    </location>
</feature>
<evidence type="ECO:0000256" key="4">
    <source>
        <dbReference type="PROSITE-ProRule" id="PRU00473"/>
    </source>
</evidence>
<evidence type="ECO:0000259" key="6">
    <source>
        <dbReference type="PROSITE" id="PS50234"/>
    </source>
</evidence>
<proteinExistence type="predicted"/>
<dbReference type="PRINTS" id="PR01023">
    <property type="entry name" value="NAFLGMOTY"/>
</dbReference>
<dbReference type="InterPro" id="IPR006664">
    <property type="entry name" value="OMP_bac"/>
</dbReference>
<keyword evidence="3" id="KW-0998">Cell outer membrane</keyword>
<dbReference type="InterPro" id="IPR036737">
    <property type="entry name" value="OmpA-like_sf"/>
</dbReference>
<dbReference type="GO" id="GO:0009279">
    <property type="term" value="C:cell outer membrane"/>
    <property type="evidence" value="ECO:0007669"/>
    <property type="project" value="UniProtKB-SubCell"/>
</dbReference>
<evidence type="ECO:0000259" key="7">
    <source>
        <dbReference type="PROSITE" id="PS51123"/>
    </source>
</evidence>
<name>A0A7C3WFJ4_9BACT</name>
<dbReference type="SUPFAM" id="SSF103088">
    <property type="entry name" value="OmpA-like"/>
    <property type="match status" value="1"/>
</dbReference>
<dbReference type="Gene3D" id="3.30.1330.60">
    <property type="entry name" value="OmpA-like domain"/>
    <property type="match status" value="1"/>
</dbReference>
<dbReference type="AlphaFoldDB" id="A0A7C3WFJ4"/>
<evidence type="ECO:0000256" key="1">
    <source>
        <dbReference type="ARBA" id="ARBA00004442"/>
    </source>
</evidence>
<comment type="subcellular location">
    <subcellularLocation>
        <location evidence="1">Cell outer membrane</location>
    </subcellularLocation>
</comment>
<dbReference type="PROSITE" id="PS51123">
    <property type="entry name" value="OMPA_2"/>
    <property type="match status" value="1"/>
</dbReference>
<feature type="chain" id="PRO_5027856533" evidence="5">
    <location>
        <begin position="25"/>
        <end position="343"/>
    </location>
</feature>
<dbReference type="Pfam" id="PF00691">
    <property type="entry name" value="OmpA"/>
    <property type="match status" value="1"/>
</dbReference>
<dbReference type="InterPro" id="IPR050330">
    <property type="entry name" value="Bact_OuterMem_StrucFunc"/>
</dbReference>
<dbReference type="CDD" id="cd07185">
    <property type="entry name" value="OmpA_C-like"/>
    <property type="match status" value="1"/>
</dbReference>
<dbReference type="InterPro" id="IPR002035">
    <property type="entry name" value="VWF_A"/>
</dbReference>
<reference evidence="8" key="1">
    <citation type="journal article" date="2020" name="mSystems">
        <title>Genome- and Community-Level Interaction Insights into Carbon Utilization and Element Cycling Functions of Hydrothermarchaeota in Hydrothermal Sediment.</title>
        <authorList>
            <person name="Zhou Z."/>
            <person name="Liu Y."/>
            <person name="Xu W."/>
            <person name="Pan J."/>
            <person name="Luo Z.H."/>
            <person name="Li M."/>
        </authorList>
    </citation>
    <scope>NUCLEOTIDE SEQUENCE [LARGE SCALE GENOMIC DNA]</scope>
    <source>
        <strain evidence="8">SpSt-413</strain>
    </source>
</reference>
<feature type="domain" description="VWFA" evidence="6">
    <location>
        <begin position="33"/>
        <end position="228"/>
    </location>
</feature>
<evidence type="ECO:0000256" key="5">
    <source>
        <dbReference type="SAM" id="SignalP"/>
    </source>
</evidence>
<dbReference type="SUPFAM" id="SSF53300">
    <property type="entry name" value="vWA-like"/>
    <property type="match status" value="1"/>
</dbReference>
<comment type="caution">
    <text evidence="8">The sequence shown here is derived from an EMBL/GenBank/DDBJ whole genome shotgun (WGS) entry which is preliminary data.</text>
</comment>
<protein>
    <submittedName>
        <fullName evidence="8">OmpA family protein</fullName>
    </submittedName>
</protein>
<evidence type="ECO:0000256" key="2">
    <source>
        <dbReference type="ARBA" id="ARBA00023136"/>
    </source>
</evidence>
<dbReference type="PROSITE" id="PS50234">
    <property type="entry name" value="VWFA"/>
    <property type="match status" value="1"/>
</dbReference>
<keyword evidence="2 4" id="KW-0472">Membrane</keyword>
<keyword evidence="5" id="KW-0732">Signal</keyword>
<dbReference type="InterPro" id="IPR036465">
    <property type="entry name" value="vWFA_dom_sf"/>
</dbReference>
<gene>
    <name evidence="8" type="ORF">ENR59_00300</name>
</gene>
<dbReference type="Gene3D" id="3.40.50.410">
    <property type="entry name" value="von Willebrand factor, type A domain"/>
    <property type="match status" value="1"/>
</dbReference>
<evidence type="ECO:0000256" key="3">
    <source>
        <dbReference type="ARBA" id="ARBA00023237"/>
    </source>
</evidence>
<dbReference type="PRINTS" id="PR01021">
    <property type="entry name" value="OMPADOMAIN"/>
</dbReference>
<dbReference type="PANTHER" id="PTHR30329">
    <property type="entry name" value="STATOR ELEMENT OF FLAGELLAR MOTOR COMPLEX"/>
    <property type="match status" value="1"/>
</dbReference>
<sequence length="343" mass="37775">MRKMRIIVAMLIMALVGTALPAAAKKLVPKVDNFILFVDHSSSMAFSYKGQRYVQFGGVSKIMMAKSTLTELNKLIPALPYKAGLYTFAPYKQYAGMAPYDKAAIDKGIAPISTDYEPYGRMTPMGVGLNDLDKVVGGLSGKTAVIILSDGDSNRGVDPVAVAKQMQSKYGDKICFSVISFADNKNGERVLKEIAALSKCSCFALGEEVLRNQAAREAFLKCALYDEIDDEVVIFRSIYFDFDKYNIKKEFIPVLDEGVAIIKSKPNLAVILEGHTDSIGSEKYNMALSLRRANSVKAYFVKKGIDAGRITAVGFGKANPRYDNKTAEGRKMNRRVEIKFKSN</sequence>
<dbReference type="EMBL" id="DSRP01000019">
    <property type="protein sequence ID" value="HGG91377.1"/>
    <property type="molecule type" value="Genomic_DNA"/>
</dbReference>